<keyword evidence="2" id="KW-1185">Reference proteome</keyword>
<protein>
    <recommendedName>
        <fullName evidence="3">Collagen-like protein</fullName>
    </recommendedName>
</protein>
<dbReference type="RefSeq" id="WP_381526124.1">
    <property type="nucleotide sequence ID" value="NZ_JBHULN010000018.1"/>
</dbReference>
<dbReference type="Proteomes" id="UP001597469">
    <property type="component" value="Unassembled WGS sequence"/>
</dbReference>
<reference evidence="2" key="1">
    <citation type="journal article" date="2019" name="Int. J. Syst. Evol. Microbiol.">
        <title>The Global Catalogue of Microorganisms (GCM) 10K type strain sequencing project: providing services to taxonomists for standard genome sequencing and annotation.</title>
        <authorList>
            <consortium name="The Broad Institute Genomics Platform"/>
            <consortium name="The Broad Institute Genome Sequencing Center for Infectious Disease"/>
            <person name="Wu L."/>
            <person name="Ma J."/>
        </authorList>
    </citation>
    <scope>NUCLEOTIDE SEQUENCE [LARGE SCALE GENOMIC DNA]</scope>
    <source>
        <strain evidence="2">KCTC 42805</strain>
    </source>
</reference>
<name>A0ABW5M8Y6_9BACT</name>
<accession>A0ABW5M8Y6</accession>
<dbReference type="EMBL" id="JBHULN010000018">
    <property type="protein sequence ID" value="MFD2573443.1"/>
    <property type="molecule type" value="Genomic_DNA"/>
</dbReference>
<proteinExistence type="predicted"/>
<comment type="caution">
    <text evidence="1">The sequence shown here is derived from an EMBL/GenBank/DDBJ whole genome shotgun (WGS) entry which is preliminary data.</text>
</comment>
<evidence type="ECO:0008006" key="3">
    <source>
        <dbReference type="Google" id="ProtNLM"/>
    </source>
</evidence>
<organism evidence="1 2">
    <name type="scientific">Spirosoma soli</name>
    <dbReference type="NCBI Taxonomy" id="1770529"/>
    <lineage>
        <taxon>Bacteria</taxon>
        <taxon>Pseudomonadati</taxon>
        <taxon>Bacteroidota</taxon>
        <taxon>Cytophagia</taxon>
        <taxon>Cytophagales</taxon>
        <taxon>Cytophagaceae</taxon>
        <taxon>Spirosoma</taxon>
    </lineage>
</organism>
<evidence type="ECO:0000313" key="2">
    <source>
        <dbReference type="Proteomes" id="UP001597469"/>
    </source>
</evidence>
<gene>
    <name evidence="1" type="ORF">ACFSUS_22575</name>
</gene>
<evidence type="ECO:0000313" key="1">
    <source>
        <dbReference type="EMBL" id="MFD2573443.1"/>
    </source>
</evidence>
<sequence>MKQILTSMLIITGSLALSHCSTDRVTSVATPKAQKVGNKIGDGLSGRYVVLDTVNQTFSVLSKSANGRQSADGEIRGVPYDRVELPCNATCRNGDQNGNEYTYTGPNAVLYTFNFDCPEFPGVLADVMAMTCNSDLGTQVSLLRNYEELVTTTTSAGCEDNSKASASLYGTTKAGQWAILVFRDSYPSPAGAIRTKIYTSPTGFTQCGDFWP</sequence>